<gene>
    <name evidence="2" type="ORF">ATB98_03240</name>
</gene>
<dbReference type="OrthoDB" id="9810135at2"/>
<proteinExistence type="predicted"/>
<dbReference type="RefSeq" id="WP_066868932.1">
    <property type="nucleotide sequence ID" value="NZ_LNQB01000051.1"/>
</dbReference>
<keyword evidence="3" id="KW-1185">Reference proteome</keyword>
<comment type="caution">
    <text evidence="2">The sequence shown here is derived from an EMBL/GenBank/DDBJ whole genome shotgun (WGS) entry which is preliminary data.</text>
</comment>
<dbReference type="EMBL" id="LNQB01000051">
    <property type="protein sequence ID" value="OAP49796.1"/>
    <property type="molecule type" value="Genomic_DNA"/>
</dbReference>
<reference evidence="2 3" key="1">
    <citation type="submission" date="2015-11" db="EMBL/GenBank/DDBJ databases">
        <title>Ensifer anhuiense sp. nov., an effective nitrogen fixation bacterium with Glycine soja.</title>
        <authorList>
            <person name="Yan H."/>
            <person name="Chen W."/>
        </authorList>
    </citation>
    <scope>NUCLEOTIDE SEQUENCE [LARGE SCALE GENOMIC DNA]</scope>
    <source>
        <strain evidence="2 3">LMG 7837</strain>
    </source>
</reference>
<feature type="region of interest" description="Disordered" evidence="1">
    <location>
        <begin position="116"/>
        <end position="144"/>
    </location>
</feature>
<evidence type="ECO:0000256" key="1">
    <source>
        <dbReference type="SAM" id="MobiDB-lite"/>
    </source>
</evidence>
<dbReference type="Proteomes" id="UP000078507">
    <property type="component" value="Unassembled WGS sequence"/>
</dbReference>
<sequence>MAQQRDDEAAVIAQICSKLIRAMEIEDEHTRRPRPPRYGRYPTPGSNLWRYERALEARGPAVASQAGKTLFLQQETQDVLALSRARIRATGLHLEPSCAERWSTDEELLDIAEEVHQAGPKASPQACSTSRRAPGIPWRRPLRP</sequence>
<evidence type="ECO:0000313" key="3">
    <source>
        <dbReference type="Proteomes" id="UP000078507"/>
    </source>
</evidence>
<protein>
    <submittedName>
        <fullName evidence="2">Uncharacterized protein</fullName>
    </submittedName>
</protein>
<name>A0A178YRG3_SINSA</name>
<evidence type="ECO:0000313" key="2">
    <source>
        <dbReference type="EMBL" id="OAP49796.1"/>
    </source>
</evidence>
<accession>A0A178YRG3</accession>
<dbReference type="STRING" id="36856.ATB98_03240"/>
<organism evidence="2 3">
    <name type="scientific">Sinorhizobium saheli</name>
    <dbReference type="NCBI Taxonomy" id="36856"/>
    <lineage>
        <taxon>Bacteria</taxon>
        <taxon>Pseudomonadati</taxon>
        <taxon>Pseudomonadota</taxon>
        <taxon>Alphaproteobacteria</taxon>
        <taxon>Hyphomicrobiales</taxon>
        <taxon>Rhizobiaceae</taxon>
        <taxon>Sinorhizobium/Ensifer group</taxon>
        <taxon>Sinorhizobium</taxon>
    </lineage>
</organism>
<dbReference type="AlphaFoldDB" id="A0A178YRG3"/>